<dbReference type="EMBL" id="BPVZ01000038">
    <property type="protein sequence ID" value="GKV13439.1"/>
    <property type="molecule type" value="Genomic_DNA"/>
</dbReference>
<dbReference type="Proteomes" id="UP001054252">
    <property type="component" value="Unassembled WGS sequence"/>
</dbReference>
<organism evidence="1 2">
    <name type="scientific">Rubroshorea leprosula</name>
    <dbReference type="NCBI Taxonomy" id="152421"/>
    <lineage>
        <taxon>Eukaryota</taxon>
        <taxon>Viridiplantae</taxon>
        <taxon>Streptophyta</taxon>
        <taxon>Embryophyta</taxon>
        <taxon>Tracheophyta</taxon>
        <taxon>Spermatophyta</taxon>
        <taxon>Magnoliopsida</taxon>
        <taxon>eudicotyledons</taxon>
        <taxon>Gunneridae</taxon>
        <taxon>Pentapetalae</taxon>
        <taxon>rosids</taxon>
        <taxon>malvids</taxon>
        <taxon>Malvales</taxon>
        <taxon>Dipterocarpaceae</taxon>
        <taxon>Rubroshorea</taxon>
    </lineage>
</organism>
<protein>
    <submittedName>
        <fullName evidence="1">Uncharacterized protein</fullName>
    </submittedName>
</protein>
<dbReference type="AlphaFoldDB" id="A0AAV5JQ06"/>
<reference evidence="1 2" key="1">
    <citation type="journal article" date="2021" name="Commun. Biol.">
        <title>The genome of Shorea leprosula (Dipterocarpaceae) highlights the ecological relevance of drought in aseasonal tropical rainforests.</title>
        <authorList>
            <person name="Ng K.K.S."/>
            <person name="Kobayashi M.J."/>
            <person name="Fawcett J.A."/>
            <person name="Hatakeyama M."/>
            <person name="Paape T."/>
            <person name="Ng C.H."/>
            <person name="Ang C.C."/>
            <person name="Tnah L.H."/>
            <person name="Lee C.T."/>
            <person name="Nishiyama T."/>
            <person name="Sese J."/>
            <person name="O'Brien M.J."/>
            <person name="Copetti D."/>
            <person name="Mohd Noor M.I."/>
            <person name="Ong R.C."/>
            <person name="Putra M."/>
            <person name="Sireger I.Z."/>
            <person name="Indrioko S."/>
            <person name="Kosugi Y."/>
            <person name="Izuno A."/>
            <person name="Isagi Y."/>
            <person name="Lee S.L."/>
            <person name="Shimizu K.K."/>
        </authorList>
    </citation>
    <scope>NUCLEOTIDE SEQUENCE [LARGE SCALE GENOMIC DNA]</scope>
    <source>
        <strain evidence="1">214</strain>
    </source>
</reference>
<comment type="caution">
    <text evidence="1">The sequence shown here is derived from an EMBL/GenBank/DDBJ whole genome shotgun (WGS) entry which is preliminary data.</text>
</comment>
<name>A0AAV5JQ06_9ROSI</name>
<sequence>MFTDITGSSCQWANTLVITDGCQWEFVNTGSEVKDGENEGSDELEG</sequence>
<keyword evidence="2" id="KW-1185">Reference proteome</keyword>
<evidence type="ECO:0000313" key="1">
    <source>
        <dbReference type="EMBL" id="GKV13439.1"/>
    </source>
</evidence>
<gene>
    <name evidence="1" type="ORF">SLEP1_g24444</name>
</gene>
<proteinExistence type="predicted"/>
<evidence type="ECO:0000313" key="2">
    <source>
        <dbReference type="Proteomes" id="UP001054252"/>
    </source>
</evidence>
<accession>A0AAV5JQ06</accession>